<feature type="domain" description="Metallo-beta-lactamase" evidence="1">
    <location>
        <begin position="39"/>
        <end position="94"/>
    </location>
</feature>
<gene>
    <name evidence="2" type="ORF">GFER_12300</name>
</gene>
<dbReference type="NCBIfam" id="NF002558">
    <property type="entry name" value="PRK02126.1"/>
    <property type="match status" value="1"/>
</dbReference>
<dbReference type="InterPro" id="IPR036866">
    <property type="entry name" value="RibonucZ/Hydroxyglut_hydro"/>
</dbReference>
<dbReference type="RefSeq" id="WP_040099996.1">
    <property type="nucleotide sequence ID" value="NZ_JWJD01000005.1"/>
</dbReference>
<dbReference type="Gene3D" id="3.60.15.10">
    <property type="entry name" value="Ribonuclease Z/Hydroxyacylglutathione hydrolase-like"/>
    <property type="match status" value="1"/>
</dbReference>
<sequence length="338" mass="37335">MRSTFFARAVNDPFHDPAVYVRVAHRREALLFDCGDLHPLAARDLLKVQAVFLSHAHIDHLAGFDHLLRTFLYREQPLLVYGPPGISARIGHRLAGYTWNLIRGYPLCIEVREWAPSGEGAAVRFCAAEGFQPRPATAFGCPEGLLHDTPHYQVRTLALDHGDIISLAFSLEEKVHVAIHPDALDRLGYPPGRWLGGFKDLLRTQAPDHTLVDVPMRDGGTQKRALGALARDIAHCEAGMKIAYVTDASPTAENVEKIVALAANAHLLAIEAVFAEADRHLAEERNHLTAALAGHLGRRAGVQKLLLFHHSPRYQKEPHRLQTEAHAAYSGTQTPQLP</sequence>
<dbReference type="AlphaFoldDB" id="A0A0C2DRG9"/>
<comment type="caution">
    <text evidence="2">The sequence shown here is derived from an EMBL/GenBank/DDBJ whole genome shotgun (WGS) entry which is preliminary data.</text>
</comment>
<dbReference type="SUPFAM" id="SSF56281">
    <property type="entry name" value="Metallo-hydrolase/oxidoreductase"/>
    <property type="match status" value="1"/>
</dbReference>
<dbReference type="Proteomes" id="UP000035068">
    <property type="component" value="Unassembled WGS sequence"/>
</dbReference>
<dbReference type="Pfam" id="PF12706">
    <property type="entry name" value="Lactamase_B_2"/>
    <property type="match status" value="1"/>
</dbReference>
<evidence type="ECO:0000313" key="2">
    <source>
        <dbReference type="EMBL" id="KIH76039.1"/>
    </source>
</evidence>
<accession>A0A0C2DRG9</accession>
<proteinExistence type="predicted"/>
<dbReference type="InterPro" id="IPR001279">
    <property type="entry name" value="Metallo-B-lactamas"/>
</dbReference>
<organism evidence="2 3">
    <name type="scientific">Geoalkalibacter ferrihydriticus DSM 17813</name>
    <dbReference type="NCBI Taxonomy" id="1121915"/>
    <lineage>
        <taxon>Bacteria</taxon>
        <taxon>Pseudomonadati</taxon>
        <taxon>Thermodesulfobacteriota</taxon>
        <taxon>Desulfuromonadia</taxon>
        <taxon>Desulfuromonadales</taxon>
        <taxon>Geoalkalibacteraceae</taxon>
        <taxon>Geoalkalibacter</taxon>
    </lineage>
</organism>
<evidence type="ECO:0000313" key="3">
    <source>
        <dbReference type="Proteomes" id="UP000035068"/>
    </source>
</evidence>
<keyword evidence="3" id="KW-1185">Reference proteome</keyword>
<dbReference type="GO" id="GO:0042781">
    <property type="term" value="F:3'-tRNA processing endoribonuclease activity"/>
    <property type="evidence" value="ECO:0007669"/>
    <property type="project" value="TreeGrafter"/>
</dbReference>
<protein>
    <recommendedName>
        <fullName evidence="1">Metallo-beta-lactamase domain-containing protein</fullName>
    </recommendedName>
</protein>
<dbReference type="PANTHER" id="PTHR46018">
    <property type="entry name" value="ZINC PHOSPHODIESTERASE ELAC PROTEIN 1"/>
    <property type="match status" value="1"/>
</dbReference>
<dbReference type="EMBL" id="JWJD01000005">
    <property type="protein sequence ID" value="KIH76039.1"/>
    <property type="molecule type" value="Genomic_DNA"/>
</dbReference>
<evidence type="ECO:0000259" key="1">
    <source>
        <dbReference type="Pfam" id="PF12706"/>
    </source>
</evidence>
<dbReference type="PANTHER" id="PTHR46018:SF7">
    <property type="entry name" value="RIBONUCLEASE Z"/>
    <property type="match status" value="1"/>
</dbReference>
<name>A0A0C2DRG9_9BACT</name>
<reference evidence="2 3" key="1">
    <citation type="submission" date="2014-12" db="EMBL/GenBank/DDBJ databases">
        <title>Genomes of Geoalkalibacter ferrihydriticus and Geoalkalibacter subterraneus, two haloalkaliphilic metal-reducing members of the Geobacteraceae.</title>
        <authorList>
            <person name="Badalamenti J.P."/>
            <person name="Torres C.I."/>
            <person name="Krajmalnik-Brown R."/>
            <person name="Bond D.R."/>
        </authorList>
    </citation>
    <scope>NUCLEOTIDE SEQUENCE [LARGE SCALE GENOMIC DNA]</scope>
    <source>
        <strain evidence="2 3">DSM 17813</strain>
    </source>
</reference>